<dbReference type="Proteomes" id="UP001485043">
    <property type="component" value="Unassembled WGS sequence"/>
</dbReference>
<dbReference type="InterPro" id="IPR010061">
    <property type="entry name" value="MeMal-semiAld_DH"/>
</dbReference>
<dbReference type="InterPro" id="IPR016161">
    <property type="entry name" value="Ald_DH/histidinol_DH"/>
</dbReference>
<dbReference type="Pfam" id="PF00171">
    <property type="entry name" value="Aldedh"/>
    <property type="match status" value="1"/>
</dbReference>
<dbReference type="InterPro" id="IPR015590">
    <property type="entry name" value="Aldehyde_DH_dom"/>
</dbReference>
<gene>
    <name evidence="6" type="ORF">WJX84_009150</name>
</gene>
<dbReference type="SUPFAM" id="SSF53720">
    <property type="entry name" value="ALDH-like"/>
    <property type="match status" value="1"/>
</dbReference>
<organism evidence="6 7">
    <name type="scientific">Apatococcus fuscideae</name>
    <dbReference type="NCBI Taxonomy" id="2026836"/>
    <lineage>
        <taxon>Eukaryota</taxon>
        <taxon>Viridiplantae</taxon>
        <taxon>Chlorophyta</taxon>
        <taxon>core chlorophytes</taxon>
        <taxon>Trebouxiophyceae</taxon>
        <taxon>Chlorellales</taxon>
        <taxon>Chlorellaceae</taxon>
        <taxon>Apatococcus</taxon>
    </lineage>
</organism>
<dbReference type="FunFam" id="3.40.605.10:FF:000003">
    <property type="entry name" value="Methylmalonate-semialdehyde dehydrogenase [acylating]"/>
    <property type="match status" value="1"/>
</dbReference>
<dbReference type="PANTHER" id="PTHR43866">
    <property type="entry name" value="MALONATE-SEMIALDEHYDE DEHYDROGENASE"/>
    <property type="match status" value="1"/>
</dbReference>
<dbReference type="CDD" id="cd07085">
    <property type="entry name" value="ALDH_F6_MMSDH"/>
    <property type="match status" value="1"/>
</dbReference>
<dbReference type="PROSITE" id="PS00070">
    <property type="entry name" value="ALDEHYDE_DEHYDR_CYS"/>
    <property type="match status" value="1"/>
</dbReference>
<dbReference type="EMBL" id="JALJOV010000545">
    <property type="protein sequence ID" value="KAK9862868.1"/>
    <property type="molecule type" value="Genomic_DNA"/>
</dbReference>
<dbReference type="GO" id="GO:0006210">
    <property type="term" value="P:thymine catabolic process"/>
    <property type="evidence" value="ECO:0007669"/>
    <property type="project" value="TreeGrafter"/>
</dbReference>
<evidence type="ECO:0000259" key="5">
    <source>
        <dbReference type="Pfam" id="PF00171"/>
    </source>
</evidence>
<dbReference type="NCBIfam" id="TIGR01722">
    <property type="entry name" value="MMSDH"/>
    <property type="match status" value="1"/>
</dbReference>
<feature type="domain" description="Aldehyde dehydrogenase" evidence="5">
    <location>
        <begin position="52"/>
        <end position="513"/>
    </location>
</feature>
<dbReference type="GO" id="GO:0005739">
    <property type="term" value="C:mitochondrion"/>
    <property type="evidence" value="ECO:0007669"/>
    <property type="project" value="TreeGrafter"/>
</dbReference>
<comment type="caution">
    <text evidence="6">The sequence shown here is derived from an EMBL/GenBank/DDBJ whole genome shotgun (WGS) entry which is preliminary data.</text>
</comment>
<dbReference type="EC" id="1.2.1.27" evidence="2"/>
<proteinExistence type="inferred from homology"/>
<dbReference type="GO" id="GO:0004491">
    <property type="term" value="F:methylmalonate-semialdehyde dehydrogenase (acylating, NAD) activity"/>
    <property type="evidence" value="ECO:0007669"/>
    <property type="project" value="UniProtKB-EC"/>
</dbReference>
<keyword evidence="7" id="KW-1185">Reference proteome</keyword>
<dbReference type="Gene3D" id="3.40.605.10">
    <property type="entry name" value="Aldehyde Dehydrogenase, Chain A, domain 1"/>
    <property type="match status" value="1"/>
</dbReference>
<dbReference type="PANTHER" id="PTHR43866:SF3">
    <property type="entry name" value="METHYLMALONATE-SEMIALDEHYDE DEHYDROGENASE [ACYLATING], MITOCHONDRIAL"/>
    <property type="match status" value="1"/>
</dbReference>
<dbReference type="Gene3D" id="3.40.309.10">
    <property type="entry name" value="Aldehyde Dehydrogenase, Chain A, domain 2"/>
    <property type="match status" value="1"/>
</dbReference>
<protein>
    <recommendedName>
        <fullName evidence="2">methylmalonate-semialdehyde dehydrogenase (CoA acylating)</fullName>
        <ecNumber evidence="2">1.2.1.27</ecNumber>
    </recommendedName>
</protein>
<evidence type="ECO:0000256" key="2">
    <source>
        <dbReference type="ARBA" id="ARBA00013048"/>
    </source>
</evidence>
<keyword evidence="4" id="KW-0520">NAD</keyword>
<comment type="similarity">
    <text evidence="1">Belongs to the aldehyde dehydrogenase family.</text>
</comment>
<evidence type="ECO:0000256" key="4">
    <source>
        <dbReference type="ARBA" id="ARBA00023027"/>
    </source>
</evidence>
<dbReference type="InterPro" id="IPR016163">
    <property type="entry name" value="Ald_DH_C"/>
</dbReference>
<dbReference type="FunFam" id="3.40.309.10:FF:000002">
    <property type="entry name" value="Methylmalonate-semialdehyde dehydrogenase (Acylating)"/>
    <property type="match status" value="1"/>
</dbReference>
<dbReference type="InterPro" id="IPR016160">
    <property type="entry name" value="Ald_DH_CS_CYS"/>
</dbReference>
<dbReference type="GO" id="GO:0006574">
    <property type="term" value="P:L-valine catabolic process"/>
    <property type="evidence" value="ECO:0007669"/>
    <property type="project" value="TreeGrafter"/>
</dbReference>
<evidence type="ECO:0000256" key="3">
    <source>
        <dbReference type="ARBA" id="ARBA00023002"/>
    </source>
</evidence>
<dbReference type="AlphaFoldDB" id="A0AAW1T0L8"/>
<reference evidence="6 7" key="1">
    <citation type="journal article" date="2024" name="Nat. Commun.">
        <title>Phylogenomics reveals the evolutionary origins of lichenization in chlorophyte algae.</title>
        <authorList>
            <person name="Puginier C."/>
            <person name="Libourel C."/>
            <person name="Otte J."/>
            <person name="Skaloud P."/>
            <person name="Haon M."/>
            <person name="Grisel S."/>
            <person name="Petersen M."/>
            <person name="Berrin J.G."/>
            <person name="Delaux P.M."/>
            <person name="Dal Grande F."/>
            <person name="Keller J."/>
        </authorList>
    </citation>
    <scope>NUCLEOTIDE SEQUENCE [LARGE SCALE GENOMIC DNA]</scope>
    <source>
        <strain evidence="6 7">SAG 2523</strain>
    </source>
</reference>
<name>A0AAW1T0L8_9CHLO</name>
<accession>A0AAW1T0L8</accession>
<dbReference type="InterPro" id="IPR016162">
    <property type="entry name" value="Ald_DH_N"/>
</dbReference>
<sequence>MNSSFSSAVKSGFHRARLFGAASVSSRTFTASSAQHGPSNLRNLIGGELRESQATDWIDVTNPATQEVISRVPQTTAAEFDQAVENAQEAFLSWRNVAIPQRQRVMFRLQELIRQHTDELAANITLEQGKTLADARGDVFRGLEVVEYASGMARDMMGELVENVASGLDTYSIRQPLGVCAGICPFNFPAMVPLWMLPVAITAGNSFILKPSEKDPGAAMMLAELCLEAGLPKGVLNVVHGTNETVNRICDHPDIKAISFVGSDGAGRYIYERGGKHGKRVQSNMGAKNHAIVMPDANREATINALAGAAFGAAGQRCMAISAAVFVGGMDSWKQGLKAKAEGLKVAAGHEEGADVGPLISPESKQRVEGLIQSGIDQGAELVLDGRGVQVPGYERGNFVGPTMLNKVKADMDCYHQEIFGPVLVCLEAETLDKAIAIVNAEQHGNGTAIFTQSGAAARKYQNEIDVGMVGINVPIPVPLPFFSFSGWRGSFAGDLPMYGKQGAAFFTRTKTVTANWKAADDQAGMRAPGLDSVGTSNIPQSGS</sequence>
<evidence type="ECO:0000256" key="1">
    <source>
        <dbReference type="ARBA" id="ARBA00009986"/>
    </source>
</evidence>
<keyword evidence="3" id="KW-0560">Oxidoreductase</keyword>
<evidence type="ECO:0000313" key="7">
    <source>
        <dbReference type="Proteomes" id="UP001485043"/>
    </source>
</evidence>
<evidence type="ECO:0000313" key="6">
    <source>
        <dbReference type="EMBL" id="KAK9862868.1"/>
    </source>
</evidence>